<dbReference type="AlphaFoldDB" id="A0A3S9PUV2"/>
<keyword evidence="2" id="KW-0808">Transferase</keyword>
<keyword evidence="2" id="KW-0489">Methyltransferase</keyword>
<dbReference type="Pfam" id="PF18096">
    <property type="entry name" value="Thump_like"/>
    <property type="match status" value="1"/>
</dbReference>
<accession>A0A3S9PUV2</accession>
<dbReference type="RefSeq" id="WP_126702936.1">
    <property type="nucleotide sequence ID" value="NZ_CP034593.1"/>
</dbReference>
<dbReference type="InterPro" id="IPR041497">
    <property type="entry name" value="Thump-like"/>
</dbReference>
<sequence>MPSPTDRRVLSLLESHPQYREDDVFALSTKLRGDGFEPDVVSEALTQARLRQKAESKFGERAHTMLFTSDGLEQASRPDAAKHHAEQFLSAGVQSIREVGCGIGADTLAFAQAGLTVHARELEEDRAQIARYNLVAFPNASVELADGLLDVTEDALWADPARRGPKGRINNPEEWGPPLSRVLEAARRTRIAGIKVAPGIDYGQLPNDATVEWLSSGGDLIEAIIWLGLGQPSRRAVLLGEAELIIEGDPTTPAEMVEPQELGTFIYEPDPAVIRAGGIAQLCTQFNLAPVAPGIAYLTGNSRIDSPFLTAFEVIDVLPLQEKKLARELSNRHIGTVEIKKRGLEISPETLRKRLKLKGTESATLILTPLLRSRNALLVSRIQP</sequence>
<feature type="domain" description="THUMP-like" evidence="1">
    <location>
        <begin position="310"/>
        <end position="378"/>
    </location>
</feature>
<evidence type="ECO:0000313" key="2">
    <source>
        <dbReference type="EMBL" id="AZQ76127.1"/>
    </source>
</evidence>
<evidence type="ECO:0000259" key="1">
    <source>
        <dbReference type="Pfam" id="PF18096"/>
    </source>
</evidence>
<reference evidence="2 3" key="1">
    <citation type="submission" date="2018-12" db="EMBL/GenBank/DDBJ databases">
        <title>Complete genome sequence of Flaviflexus sp. H23T48.</title>
        <authorList>
            <person name="Bae J.-W."/>
            <person name="Lee J.-Y."/>
        </authorList>
    </citation>
    <scope>NUCLEOTIDE SEQUENCE [LARGE SCALE GENOMIC DNA]</scope>
    <source>
        <strain evidence="2 3">H23T48</strain>
    </source>
</reference>
<dbReference type="GO" id="GO:0008168">
    <property type="term" value="F:methyltransferase activity"/>
    <property type="evidence" value="ECO:0007669"/>
    <property type="project" value="UniProtKB-KW"/>
</dbReference>
<dbReference type="SUPFAM" id="SSF53335">
    <property type="entry name" value="S-adenosyl-L-methionine-dependent methyltransferases"/>
    <property type="match status" value="1"/>
</dbReference>
<dbReference type="OrthoDB" id="9810570at2"/>
<proteinExistence type="predicted"/>
<dbReference type="Gene3D" id="3.40.50.150">
    <property type="entry name" value="Vaccinia Virus protein VP39"/>
    <property type="match status" value="1"/>
</dbReference>
<organism evidence="2 3">
    <name type="scientific">Flaviflexus ciconiae</name>
    <dbReference type="NCBI Taxonomy" id="2496867"/>
    <lineage>
        <taxon>Bacteria</taxon>
        <taxon>Bacillati</taxon>
        <taxon>Actinomycetota</taxon>
        <taxon>Actinomycetes</taxon>
        <taxon>Actinomycetales</taxon>
        <taxon>Actinomycetaceae</taxon>
        <taxon>Flaviflexus</taxon>
    </lineage>
</organism>
<gene>
    <name evidence="2" type="ORF">EJ997_01080</name>
</gene>
<dbReference type="InterPro" id="IPR029063">
    <property type="entry name" value="SAM-dependent_MTases_sf"/>
</dbReference>
<dbReference type="Proteomes" id="UP000280344">
    <property type="component" value="Chromosome"/>
</dbReference>
<dbReference type="GO" id="GO:0032259">
    <property type="term" value="P:methylation"/>
    <property type="evidence" value="ECO:0007669"/>
    <property type="project" value="UniProtKB-KW"/>
</dbReference>
<dbReference type="KEGG" id="flh:EJ997_01080"/>
<name>A0A3S9PUV2_9ACTO</name>
<dbReference type="EMBL" id="CP034593">
    <property type="protein sequence ID" value="AZQ76127.1"/>
    <property type="molecule type" value="Genomic_DNA"/>
</dbReference>
<protein>
    <submittedName>
        <fullName evidence="2">SAM-dependent methyltransferase</fullName>
    </submittedName>
</protein>
<evidence type="ECO:0000313" key="3">
    <source>
        <dbReference type="Proteomes" id="UP000280344"/>
    </source>
</evidence>
<keyword evidence="3" id="KW-1185">Reference proteome</keyword>